<dbReference type="SMART" id="SM00028">
    <property type="entry name" value="TPR"/>
    <property type="match status" value="2"/>
</dbReference>
<dbReference type="InterPro" id="IPR050482">
    <property type="entry name" value="Sensor_HK_TwoCompSys"/>
</dbReference>
<evidence type="ECO:0000256" key="5">
    <source>
        <dbReference type="ARBA" id="ARBA00023012"/>
    </source>
</evidence>
<evidence type="ECO:0000313" key="9">
    <source>
        <dbReference type="EMBL" id="MBI6121015.1"/>
    </source>
</evidence>
<dbReference type="PANTHER" id="PTHR24421:SF10">
    <property type="entry name" value="NITRATE_NITRITE SENSOR PROTEIN NARQ"/>
    <property type="match status" value="1"/>
</dbReference>
<accession>A0ABS0TJR5</accession>
<feature type="coiled-coil region" evidence="6">
    <location>
        <begin position="389"/>
        <end position="423"/>
    </location>
</feature>
<evidence type="ECO:0000256" key="4">
    <source>
        <dbReference type="ARBA" id="ARBA00022777"/>
    </source>
</evidence>
<keyword evidence="6" id="KW-0175">Coiled coil</keyword>
<evidence type="ECO:0000256" key="2">
    <source>
        <dbReference type="ARBA" id="ARBA00012438"/>
    </source>
</evidence>
<keyword evidence="7" id="KW-0472">Membrane</keyword>
<dbReference type="PROSITE" id="PS51257">
    <property type="entry name" value="PROKAR_LIPOPROTEIN"/>
    <property type="match status" value="1"/>
</dbReference>
<evidence type="ECO:0000256" key="1">
    <source>
        <dbReference type="ARBA" id="ARBA00000085"/>
    </source>
</evidence>
<protein>
    <recommendedName>
        <fullName evidence="2">histidine kinase</fullName>
        <ecNumber evidence="2">2.7.13.3</ecNumber>
    </recommendedName>
</protein>
<keyword evidence="10" id="KW-1185">Reference proteome</keyword>
<dbReference type="Pfam" id="PF13424">
    <property type="entry name" value="TPR_12"/>
    <property type="match status" value="1"/>
</dbReference>
<dbReference type="EC" id="2.7.13.3" evidence="2"/>
<keyword evidence="4" id="KW-0418">Kinase</keyword>
<dbReference type="InterPro" id="IPR011990">
    <property type="entry name" value="TPR-like_helical_dom_sf"/>
</dbReference>
<evidence type="ECO:0000313" key="10">
    <source>
        <dbReference type="Proteomes" id="UP000635665"/>
    </source>
</evidence>
<dbReference type="SUPFAM" id="SSF55874">
    <property type="entry name" value="ATPase domain of HSP90 chaperone/DNA topoisomerase II/histidine kinase"/>
    <property type="match status" value="1"/>
</dbReference>
<feature type="transmembrane region" description="Helical" evidence="7">
    <location>
        <begin position="424"/>
        <end position="445"/>
    </location>
</feature>
<keyword evidence="7" id="KW-1133">Transmembrane helix</keyword>
<dbReference type="SUPFAM" id="SSF48452">
    <property type="entry name" value="TPR-like"/>
    <property type="match status" value="1"/>
</dbReference>
<sequence>MNPRPLLHIYCILCFLLLSSCSNEKMSSEPSEQTRTDSSFTYFEKGKNSKEIRDKIANFNNALQSNTDKNDTLIPDLLDYKIYYHIKLKEYDSSLYFSDSLINTAKAQNDSSYIAKGYYRKSAIFDYLNSDEEVFEYAYTGRQLYLKIGDTANAGRRTSEMAIAQSQLTDHTGAQQTATEALGYLADEDSTFVSSAFNTIATAYRNQGFYQDAITEWQNALNYAVTTRDSLSNLNNIALALQDQKKYDEAIKIFESIIERSNSISILSKARFVDNLAYTKWLQDSSAKVRDELLEATNIRRKQNDKNGLLASYDHLGDYYRNKDSQISKLYADSLLLTAKNINSKNAELTAIEKLIQLSSLEKARDLSNRYIQLNDSIKAENIQSKNLFAKIRFDEEQKQKEINNLEAEKIKQLLEKEELKSQIIILSLGGLLLIVSGGFGFFYLRQKHLKEKIRETHKTETRISKKIHDELANDVYNVMSSLEAIAPAATMDRIEHIYKLTRNISRENNEINTGEGYLDQLVALLSSICPKDARLILSGEKSIAWNDLNIEKKLVIYRVLQEIMINMNKHSKASLVAIIFSSEKNLLKIQYSDNGIGVKKESLISGNGVQNMENRIFSINGKLKFETEQERGLKILIQIPI</sequence>
<dbReference type="Gene3D" id="1.25.40.10">
    <property type="entry name" value="Tetratricopeptide repeat domain"/>
    <property type="match status" value="1"/>
</dbReference>
<comment type="catalytic activity">
    <reaction evidence="1">
        <text>ATP + protein L-histidine = ADP + protein N-phospho-L-histidine.</text>
        <dbReference type="EC" id="2.7.13.3"/>
    </reaction>
</comment>
<evidence type="ECO:0000256" key="6">
    <source>
        <dbReference type="SAM" id="Coils"/>
    </source>
</evidence>
<evidence type="ECO:0000256" key="3">
    <source>
        <dbReference type="ARBA" id="ARBA00022679"/>
    </source>
</evidence>
<dbReference type="PANTHER" id="PTHR24421">
    <property type="entry name" value="NITRATE/NITRITE SENSOR PROTEIN NARX-RELATED"/>
    <property type="match status" value="1"/>
</dbReference>
<evidence type="ECO:0000256" key="7">
    <source>
        <dbReference type="SAM" id="Phobius"/>
    </source>
</evidence>
<dbReference type="InterPro" id="IPR019734">
    <property type="entry name" value="TPR_rpt"/>
</dbReference>
<keyword evidence="7" id="KW-0812">Transmembrane</keyword>
<dbReference type="Gene3D" id="3.30.565.10">
    <property type="entry name" value="Histidine kinase-like ATPase, C-terminal domain"/>
    <property type="match status" value="1"/>
</dbReference>
<dbReference type="EMBL" id="JAEHNY010000013">
    <property type="protein sequence ID" value="MBI6121015.1"/>
    <property type="molecule type" value="Genomic_DNA"/>
</dbReference>
<keyword evidence="3" id="KW-0808">Transferase</keyword>
<organism evidence="9 10">
    <name type="scientific">Salegentibacter maritimus</name>
    <dbReference type="NCBI Taxonomy" id="2794347"/>
    <lineage>
        <taxon>Bacteria</taxon>
        <taxon>Pseudomonadati</taxon>
        <taxon>Bacteroidota</taxon>
        <taxon>Flavobacteriia</taxon>
        <taxon>Flavobacteriales</taxon>
        <taxon>Flavobacteriaceae</taxon>
        <taxon>Salegentibacter</taxon>
    </lineage>
</organism>
<keyword evidence="8" id="KW-0732">Signal</keyword>
<dbReference type="InterPro" id="IPR036890">
    <property type="entry name" value="HATPase_C_sf"/>
</dbReference>
<name>A0ABS0TJR5_9FLAO</name>
<comment type="caution">
    <text evidence="9">The sequence shown here is derived from an EMBL/GenBank/DDBJ whole genome shotgun (WGS) entry which is preliminary data.</text>
</comment>
<proteinExistence type="predicted"/>
<dbReference type="Proteomes" id="UP000635665">
    <property type="component" value="Unassembled WGS sequence"/>
</dbReference>
<feature type="signal peptide" evidence="8">
    <location>
        <begin position="1"/>
        <end position="24"/>
    </location>
</feature>
<evidence type="ECO:0000256" key="8">
    <source>
        <dbReference type="SAM" id="SignalP"/>
    </source>
</evidence>
<reference evidence="9 10" key="1">
    <citation type="submission" date="2020-12" db="EMBL/GenBank/DDBJ databases">
        <title>Salegentibacter orientalis sp. nov., isolated from costal sediment.</title>
        <authorList>
            <person name="Lian F.-B."/>
        </authorList>
    </citation>
    <scope>NUCLEOTIDE SEQUENCE [LARGE SCALE GENOMIC DNA]</scope>
    <source>
        <strain evidence="9 10">F60176</strain>
    </source>
</reference>
<gene>
    <name evidence="9" type="ORF">I6U50_13380</name>
</gene>
<keyword evidence="5" id="KW-0902">Two-component regulatory system</keyword>
<feature type="chain" id="PRO_5047406988" description="histidine kinase" evidence="8">
    <location>
        <begin position="25"/>
        <end position="642"/>
    </location>
</feature>